<feature type="domain" description="RmlD-like substrate binding" evidence="1">
    <location>
        <begin position="1"/>
        <end position="263"/>
    </location>
</feature>
<dbReference type="AlphaFoldDB" id="A0A0R2UCL1"/>
<organism evidence="2 3">
    <name type="scientific">SAR92 bacterium BACL26 MAG-121220-bin70</name>
    <dbReference type="NCBI Taxonomy" id="1655626"/>
    <lineage>
        <taxon>Bacteria</taxon>
        <taxon>Pseudomonadati</taxon>
        <taxon>Pseudomonadota</taxon>
        <taxon>Gammaproteobacteria</taxon>
        <taxon>Cellvibrionales</taxon>
        <taxon>Porticoccaceae</taxon>
        <taxon>SAR92 clade</taxon>
    </lineage>
</organism>
<dbReference type="Pfam" id="PF04321">
    <property type="entry name" value="RmlD_sub_bind"/>
    <property type="match status" value="1"/>
</dbReference>
<dbReference type="PANTHER" id="PTHR48079:SF6">
    <property type="entry name" value="NAD(P)-BINDING DOMAIN-CONTAINING PROTEIN-RELATED"/>
    <property type="match status" value="1"/>
</dbReference>
<evidence type="ECO:0000313" key="3">
    <source>
        <dbReference type="Proteomes" id="UP000051213"/>
    </source>
</evidence>
<dbReference type="InterPro" id="IPR029903">
    <property type="entry name" value="RmlD-like-bd"/>
</dbReference>
<dbReference type="Proteomes" id="UP000051213">
    <property type="component" value="Unassembled WGS sequence"/>
</dbReference>
<gene>
    <name evidence="2" type="ORF">ABS24_02375</name>
</gene>
<proteinExistence type="predicted"/>
<sequence length="283" mass="31290">MKILLAGSGDIAQRIPPKLSGQHQFFGLKRRPINLSNGITPLIGDLTDVAYLDRVFREGFDVVVATLTPDSATEEGYQKAYVDSSAALCLAINNADHKPKLVIWVSSTSVYGQSSGSWVDEDSPANSATFSGRALLQAEQHIFALPCIAVVIRFSGIYGPGRTRMLDQVLAGVGRPDQPEQWSNRIHSEDCAGVIAHLIRMNEQQLPLSKLYLATDCQPVTQHELRNWLAARLNVSLVEEYANPRSARRCSNKKLLDSGYKFTFPSYREGYLALIEELNKSIP</sequence>
<evidence type="ECO:0000259" key="1">
    <source>
        <dbReference type="Pfam" id="PF04321"/>
    </source>
</evidence>
<accession>A0A0R2UCL1</accession>
<dbReference type="SUPFAM" id="SSF51735">
    <property type="entry name" value="NAD(P)-binding Rossmann-fold domains"/>
    <property type="match status" value="1"/>
</dbReference>
<dbReference type="EMBL" id="LICA01000084">
    <property type="protein sequence ID" value="KRO95522.1"/>
    <property type="molecule type" value="Genomic_DNA"/>
</dbReference>
<dbReference type="PANTHER" id="PTHR48079">
    <property type="entry name" value="PROTEIN YEEZ"/>
    <property type="match status" value="1"/>
</dbReference>
<dbReference type="Gene3D" id="3.40.50.720">
    <property type="entry name" value="NAD(P)-binding Rossmann-like Domain"/>
    <property type="match status" value="1"/>
</dbReference>
<dbReference type="GO" id="GO:0004029">
    <property type="term" value="F:aldehyde dehydrogenase (NAD+) activity"/>
    <property type="evidence" value="ECO:0007669"/>
    <property type="project" value="TreeGrafter"/>
</dbReference>
<name>A0A0R2UCL1_9GAMM</name>
<dbReference type="InterPro" id="IPR036291">
    <property type="entry name" value="NAD(P)-bd_dom_sf"/>
</dbReference>
<evidence type="ECO:0000313" key="2">
    <source>
        <dbReference type="EMBL" id="KRO95522.1"/>
    </source>
</evidence>
<comment type="caution">
    <text evidence="2">The sequence shown here is derived from an EMBL/GenBank/DDBJ whole genome shotgun (WGS) entry which is preliminary data.</text>
</comment>
<dbReference type="GO" id="GO:0005737">
    <property type="term" value="C:cytoplasm"/>
    <property type="evidence" value="ECO:0007669"/>
    <property type="project" value="TreeGrafter"/>
</dbReference>
<protein>
    <recommendedName>
        <fullName evidence="1">RmlD-like substrate binding domain-containing protein</fullName>
    </recommendedName>
</protein>
<reference evidence="2 3" key="1">
    <citation type="submission" date="2015-10" db="EMBL/GenBank/DDBJ databases">
        <title>Metagenome-Assembled Genomes uncover a global brackish microbiome.</title>
        <authorList>
            <person name="Hugerth L.W."/>
            <person name="Larsson J."/>
            <person name="Alneberg J."/>
            <person name="Lindh M.V."/>
            <person name="Legrand C."/>
            <person name="Pinhassi J."/>
            <person name="Andersson A.F."/>
        </authorList>
    </citation>
    <scope>NUCLEOTIDE SEQUENCE [LARGE SCALE GENOMIC DNA]</scope>
    <source>
        <strain evidence="2">BACL26 MAG-121220-bin70</strain>
    </source>
</reference>
<dbReference type="InterPro" id="IPR051783">
    <property type="entry name" value="NAD(P)-dependent_oxidoreduct"/>
</dbReference>